<dbReference type="RefSeq" id="WP_190350407.1">
    <property type="nucleotide sequence ID" value="NZ_JACJPY010000018.1"/>
</dbReference>
<comment type="caution">
    <text evidence="2">The sequence shown here is derived from an EMBL/GenBank/DDBJ whole genome shotgun (WGS) entry which is preliminary data.</text>
</comment>
<dbReference type="EMBL" id="JACJPY010000018">
    <property type="protein sequence ID" value="MBD2150036.1"/>
    <property type="molecule type" value="Genomic_DNA"/>
</dbReference>
<reference evidence="2" key="1">
    <citation type="journal article" date="2015" name="ISME J.">
        <title>Draft Genome Sequence of Streptomyces incarnatus NRRL8089, which Produces the Nucleoside Antibiotic Sinefungin.</title>
        <authorList>
            <person name="Oshima K."/>
            <person name="Hattori M."/>
            <person name="Shimizu H."/>
            <person name="Fukuda K."/>
            <person name="Nemoto M."/>
            <person name="Inagaki K."/>
            <person name="Tamura T."/>
        </authorList>
    </citation>
    <scope>NUCLEOTIDE SEQUENCE</scope>
    <source>
        <strain evidence="2">FACHB-1277</strain>
    </source>
</reference>
<evidence type="ECO:0000256" key="1">
    <source>
        <dbReference type="SAM" id="Phobius"/>
    </source>
</evidence>
<protein>
    <submittedName>
        <fullName evidence="2">Uncharacterized protein</fullName>
    </submittedName>
</protein>
<feature type="transmembrane region" description="Helical" evidence="1">
    <location>
        <begin position="31"/>
        <end position="53"/>
    </location>
</feature>
<organism evidence="2 3">
    <name type="scientific">Pseudanabaena cinerea FACHB-1277</name>
    <dbReference type="NCBI Taxonomy" id="2949581"/>
    <lineage>
        <taxon>Bacteria</taxon>
        <taxon>Bacillati</taxon>
        <taxon>Cyanobacteriota</taxon>
        <taxon>Cyanophyceae</taxon>
        <taxon>Pseudanabaenales</taxon>
        <taxon>Pseudanabaenaceae</taxon>
        <taxon>Pseudanabaena</taxon>
        <taxon>Pseudanabaena cinerea</taxon>
    </lineage>
</organism>
<sequence>MSTSTRLLLLVILGIAIAVLASHFLEIFLGFALIFLFYAVPLLTVLALLVVAWRLVMSEGKKDEPLPQAKPTKVAKPDDHLEIERELNRLKHQIGQMNRRNKP</sequence>
<accession>A0A926Z596</accession>
<gene>
    <name evidence="2" type="ORF">H6F44_07855</name>
</gene>
<keyword evidence="3" id="KW-1185">Reference proteome</keyword>
<reference evidence="2" key="2">
    <citation type="submission" date="2020-08" db="EMBL/GenBank/DDBJ databases">
        <authorList>
            <person name="Chen M."/>
            <person name="Teng W."/>
            <person name="Zhao L."/>
            <person name="Hu C."/>
            <person name="Zhou Y."/>
            <person name="Han B."/>
            <person name="Song L."/>
            <person name="Shu W."/>
        </authorList>
    </citation>
    <scope>NUCLEOTIDE SEQUENCE</scope>
    <source>
        <strain evidence="2">FACHB-1277</strain>
    </source>
</reference>
<evidence type="ECO:0000313" key="3">
    <source>
        <dbReference type="Proteomes" id="UP000631421"/>
    </source>
</evidence>
<proteinExistence type="predicted"/>
<keyword evidence="1" id="KW-0812">Transmembrane</keyword>
<keyword evidence="1" id="KW-1133">Transmembrane helix</keyword>
<dbReference type="Proteomes" id="UP000631421">
    <property type="component" value="Unassembled WGS sequence"/>
</dbReference>
<keyword evidence="1" id="KW-0472">Membrane</keyword>
<evidence type="ECO:0000313" key="2">
    <source>
        <dbReference type="EMBL" id="MBD2150036.1"/>
    </source>
</evidence>
<dbReference type="AlphaFoldDB" id="A0A926Z596"/>
<name>A0A926Z596_9CYAN</name>